<keyword evidence="2" id="KW-1185">Reference proteome</keyword>
<feature type="non-terminal residue" evidence="1">
    <location>
        <position position="82"/>
    </location>
</feature>
<accession>A0A7J6UI64</accession>
<dbReference type="Proteomes" id="UP000553632">
    <property type="component" value="Unassembled WGS sequence"/>
</dbReference>
<proteinExistence type="predicted"/>
<gene>
    <name evidence="1" type="ORF">FOZ63_013101</name>
</gene>
<dbReference type="AlphaFoldDB" id="A0A7J6UI64"/>
<comment type="caution">
    <text evidence="1">The sequence shown here is derived from an EMBL/GenBank/DDBJ whole genome shotgun (WGS) entry which is preliminary data.</text>
</comment>
<evidence type="ECO:0000313" key="1">
    <source>
        <dbReference type="EMBL" id="KAF4756857.1"/>
    </source>
</evidence>
<organism evidence="1 2">
    <name type="scientific">Perkinsus olseni</name>
    <name type="common">Perkinsus atlanticus</name>
    <dbReference type="NCBI Taxonomy" id="32597"/>
    <lineage>
        <taxon>Eukaryota</taxon>
        <taxon>Sar</taxon>
        <taxon>Alveolata</taxon>
        <taxon>Perkinsozoa</taxon>
        <taxon>Perkinsea</taxon>
        <taxon>Perkinsida</taxon>
        <taxon>Perkinsidae</taxon>
        <taxon>Perkinsus</taxon>
    </lineage>
</organism>
<name>A0A7J6UI64_PEROL</name>
<feature type="non-terminal residue" evidence="1">
    <location>
        <position position="1"/>
    </location>
</feature>
<protein>
    <submittedName>
        <fullName evidence="1">Uncharacterized protein</fullName>
    </submittedName>
</protein>
<dbReference type="EMBL" id="JABANO010003380">
    <property type="protein sequence ID" value="KAF4756857.1"/>
    <property type="molecule type" value="Genomic_DNA"/>
</dbReference>
<evidence type="ECO:0000313" key="2">
    <source>
        <dbReference type="Proteomes" id="UP000553632"/>
    </source>
</evidence>
<sequence length="82" mass="9989">VLYSVYQQKISRPLLQRPRRRTAVFSRQQQHHSRRRIIRLRQRPPQPPLILPLQDLSLATLRRHHRPRPFSAVRLLPHRALR</sequence>
<reference evidence="1 2" key="1">
    <citation type="submission" date="2020-04" db="EMBL/GenBank/DDBJ databases">
        <title>Perkinsus olseni comparative genomics.</title>
        <authorList>
            <person name="Bogema D.R."/>
        </authorList>
    </citation>
    <scope>NUCLEOTIDE SEQUENCE [LARGE SCALE GENOMIC DNA]</scope>
    <source>
        <strain evidence="1 2">ATCC PRA-207</strain>
    </source>
</reference>